<protein>
    <submittedName>
        <fullName evidence="3">UDP-glycosyltransferase 74C1</fullName>
    </submittedName>
</protein>
<dbReference type="InterPro" id="IPR002213">
    <property type="entry name" value="UDP_glucos_trans"/>
</dbReference>
<accession>A0A438GML7</accession>
<evidence type="ECO:0000256" key="2">
    <source>
        <dbReference type="ARBA" id="ARBA00022679"/>
    </source>
</evidence>
<gene>
    <name evidence="3" type="primary">UGT74C1_0</name>
    <name evidence="3" type="ORF">CK203_052998</name>
</gene>
<dbReference type="Proteomes" id="UP000288805">
    <property type="component" value="Unassembled WGS sequence"/>
</dbReference>
<evidence type="ECO:0000313" key="3">
    <source>
        <dbReference type="EMBL" id="RVW73447.1"/>
    </source>
</evidence>
<dbReference type="AlphaFoldDB" id="A0A438GML7"/>
<dbReference type="Gene3D" id="3.40.50.2000">
    <property type="entry name" value="Glycogen Phosphorylase B"/>
    <property type="match status" value="4"/>
</dbReference>
<dbReference type="SUPFAM" id="SSF53756">
    <property type="entry name" value="UDP-Glycosyltransferase/glycogen phosphorylase"/>
    <property type="match status" value="1"/>
</dbReference>
<dbReference type="PANTHER" id="PTHR11926:SF1560">
    <property type="entry name" value="UDP-GLYCOSYLTRANSFERASE 74E1-RELATED"/>
    <property type="match status" value="1"/>
</dbReference>
<sequence length="174" mass="19723">MAKICLLKTINPIILFAYLNKWLGDDKDYSLNMLKLVTSACMEWLDNKPNGSIVYASYGTFVKLEPKQMEENSKVEALNLGVPIVVAPLWTNQPTNVEFVEDVWGIGLRVQVDDKGIVRRRVVEHCIGQVIRSDRLKEIKNNVMKLKNLATKAIDESGSLDKCIDEFVAKLVVW</sequence>
<name>A0A438GML7_VITVI</name>
<evidence type="ECO:0000313" key="4">
    <source>
        <dbReference type="Proteomes" id="UP000288805"/>
    </source>
</evidence>
<keyword evidence="2 3" id="KW-0808">Transferase</keyword>
<dbReference type="GO" id="GO:0008194">
    <property type="term" value="F:UDP-glycosyltransferase activity"/>
    <property type="evidence" value="ECO:0007669"/>
    <property type="project" value="InterPro"/>
</dbReference>
<comment type="similarity">
    <text evidence="1">Belongs to the UDP-glycosyltransferase family.</text>
</comment>
<dbReference type="Pfam" id="PF00201">
    <property type="entry name" value="UDPGT"/>
    <property type="match status" value="1"/>
</dbReference>
<dbReference type="EMBL" id="QGNW01000392">
    <property type="protein sequence ID" value="RVW73447.1"/>
    <property type="molecule type" value="Genomic_DNA"/>
</dbReference>
<dbReference type="PANTHER" id="PTHR11926">
    <property type="entry name" value="GLUCOSYL/GLUCURONOSYL TRANSFERASES"/>
    <property type="match status" value="1"/>
</dbReference>
<organism evidence="3 4">
    <name type="scientific">Vitis vinifera</name>
    <name type="common">Grape</name>
    <dbReference type="NCBI Taxonomy" id="29760"/>
    <lineage>
        <taxon>Eukaryota</taxon>
        <taxon>Viridiplantae</taxon>
        <taxon>Streptophyta</taxon>
        <taxon>Embryophyta</taxon>
        <taxon>Tracheophyta</taxon>
        <taxon>Spermatophyta</taxon>
        <taxon>Magnoliopsida</taxon>
        <taxon>eudicotyledons</taxon>
        <taxon>Gunneridae</taxon>
        <taxon>Pentapetalae</taxon>
        <taxon>rosids</taxon>
        <taxon>Vitales</taxon>
        <taxon>Vitaceae</taxon>
        <taxon>Viteae</taxon>
        <taxon>Vitis</taxon>
    </lineage>
</organism>
<proteinExistence type="inferred from homology"/>
<comment type="caution">
    <text evidence="3">The sequence shown here is derived from an EMBL/GenBank/DDBJ whole genome shotgun (WGS) entry which is preliminary data.</text>
</comment>
<reference evidence="3 4" key="1">
    <citation type="journal article" date="2018" name="PLoS Genet.">
        <title>Population sequencing reveals clonal diversity and ancestral inbreeding in the grapevine cultivar Chardonnay.</title>
        <authorList>
            <person name="Roach M.J."/>
            <person name="Johnson D.L."/>
            <person name="Bohlmann J."/>
            <person name="van Vuuren H.J."/>
            <person name="Jones S.J."/>
            <person name="Pretorius I.S."/>
            <person name="Schmidt S.A."/>
            <person name="Borneman A.R."/>
        </authorList>
    </citation>
    <scope>NUCLEOTIDE SEQUENCE [LARGE SCALE GENOMIC DNA]</scope>
    <source>
        <strain evidence="4">cv. Chardonnay</strain>
        <tissue evidence="3">Leaf</tissue>
    </source>
</reference>
<evidence type="ECO:0000256" key="1">
    <source>
        <dbReference type="ARBA" id="ARBA00009995"/>
    </source>
</evidence>